<feature type="domain" description="GP-PDE" evidence="1">
    <location>
        <begin position="1"/>
        <end position="35"/>
    </location>
</feature>
<accession>A0A654TSU9</accession>
<dbReference type="EMBL" id="CGCX01003123">
    <property type="protein sequence ID" value="CFS18704.1"/>
    <property type="molecule type" value="Genomic_DNA"/>
</dbReference>
<reference evidence="4 5" key="1">
    <citation type="submission" date="2015-03" db="EMBL/GenBank/DDBJ databases">
        <authorList>
            <consortium name="Pathogen Informatics"/>
        </authorList>
    </citation>
    <scope>NUCLEOTIDE SEQUENCE [LARGE SCALE GENOMIC DNA]</scope>
    <source>
        <strain evidence="3 4">C09601061</strain>
        <strain evidence="2 5">H09601792</strain>
    </source>
</reference>
<organism evidence="2 5">
    <name type="scientific">Mycobacterium tuberculosis</name>
    <dbReference type="NCBI Taxonomy" id="1773"/>
    <lineage>
        <taxon>Bacteria</taxon>
        <taxon>Bacillati</taxon>
        <taxon>Actinomycetota</taxon>
        <taxon>Actinomycetes</taxon>
        <taxon>Mycobacteriales</taxon>
        <taxon>Mycobacteriaceae</taxon>
        <taxon>Mycobacterium</taxon>
        <taxon>Mycobacterium tuberculosis complex</taxon>
    </lineage>
</organism>
<evidence type="ECO:0000313" key="5">
    <source>
        <dbReference type="Proteomes" id="UP000046947"/>
    </source>
</evidence>
<dbReference type="EMBL" id="CFOH01000938">
    <property type="protein sequence ID" value="CFE74602.1"/>
    <property type="molecule type" value="Genomic_DNA"/>
</dbReference>
<evidence type="ECO:0000313" key="4">
    <source>
        <dbReference type="Proteomes" id="UP000046680"/>
    </source>
</evidence>
<gene>
    <name evidence="3" type="ORF">ERS007657_04458</name>
    <name evidence="2" type="ORF">ERS007688_03858</name>
</gene>
<sequence length="45" mass="5257">MYCWNVDEYEDIDFCREVGVAWIGTHHPGRTKAWLEDGRANGTTR</sequence>
<dbReference type="Proteomes" id="UP000046947">
    <property type="component" value="Unassembled WGS sequence"/>
</dbReference>
<evidence type="ECO:0000313" key="3">
    <source>
        <dbReference type="EMBL" id="CFS18704.1"/>
    </source>
</evidence>
<protein>
    <submittedName>
        <fullName evidence="2">Glycerophosphoryl diester phosphodiesterase</fullName>
    </submittedName>
</protein>
<dbReference type="GO" id="GO:0008081">
    <property type="term" value="F:phosphoric diester hydrolase activity"/>
    <property type="evidence" value="ECO:0007669"/>
    <property type="project" value="InterPro"/>
</dbReference>
<evidence type="ECO:0000259" key="1">
    <source>
        <dbReference type="PROSITE" id="PS51704"/>
    </source>
</evidence>
<name>A0A654TSU9_MYCTX</name>
<dbReference type="GO" id="GO:0006629">
    <property type="term" value="P:lipid metabolic process"/>
    <property type="evidence" value="ECO:0007669"/>
    <property type="project" value="InterPro"/>
</dbReference>
<dbReference type="PROSITE" id="PS51704">
    <property type="entry name" value="GP_PDE"/>
    <property type="match status" value="1"/>
</dbReference>
<dbReference type="AlphaFoldDB" id="A0A654TSU9"/>
<proteinExistence type="predicted"/>
<evidence type="ECO:0000313" key="2">
    <source>
        <dbReference type="EMBL" id="CFE74602.1"/>
    </source>
</evidence>
<dbReference type="Proteomes" id="UP000046680">
    <property type="component" value="Unassembled WGS sequence"/>
</dbReference>
<dbReference type="InterPro" id="IPR030395">
    <property type="entry name" value="GP_PDE_dom"/>
</dbReference>